<accession>A0ACC2QER2</accession>
<dbReference type="Proteomes" id="UP001231649">
    <property type="component" value="Chromosome 4"/>
</dbReference>
<evidence type="ECO:0000313" key="2">
    <source>
        <dbReference type="Proteomes" id="UP001231649"/>
    </source>
</evidence>
<organism evidence="1 2">
    <name type="scientific">Mythimna loreyi</name>
    <dbReference type="NCBI Taxonomy" id="667449"/>
    <lineage>
        <taxon>Eukaryota</taxon>
        <taxon>Metazoa</taxon>
        <taxon>Ecdysozoa</taxon>
        <taxon>Arthropoda</taxon>
        <taxon>Hexapoda</taxon>
        <taxon>Insecta</taxon>
        <taxon>Pterygota</taxon>
        <taxon>Neoptera</taxon>
        <taxon>Endopterygota</taxon>
        <taxon>Lepidoptera</taxon>
        <taxon>Glossata</taxon>
        <taxon>Ditrysia</taxon>
        <taxon>Noctuoidea</taxon>
        <taxon>Noctuidae</taxon>
        <taxon>Noctuinae</taxon>
        <taxon>Hadenini</taxon>
        <taxon>Mythimna</taxon>
    </lineage>
</organism>
<keyword evidence="2" id="KW-1185">Reference proteome</keyword>
<proteinExistence type="predicted"/>
<dbReference type="EMBL" id="CM056780">
    <property type="protein sequence ID" value="KAJ8715853.1"/>
    <property type="molecule type" value="Genomic_DNA"/>
</dbReference>
<sequence>MPPRKTPPPTPQEASKSDTNASSAPPTDTDNESSSVVTSRPRARKRQFDDEASSVMSEMKKSLDGFKSQQNSIQESINGIQKQNSEIVRSMEFIEKHYEDIKNKLIAMETERRTHLAYIQTLESKVESLERSQKQTCLEMKNVPVQKNETKDDLLKLVQKVGSATSTNVCVDQIRDVFRLNADKSGNRTVLVDFSSVILKEKILNSVKTYNRNNQNNKLNSTHLQLAGPPLPIYTSECLTHKAKKLFYQAREFGKINKFEFCWIAHGKVFLCRRAGAPSHRIDTDSDLDKLLSQPEA</sequence>
<name>A0ACC2QER2_9NEOP</name>
<evidence type="ECO:0000313" key="1">
    <source>
        <dbReference type="EMBL" id="KAJ8715853.1"/>
    </source>
</evidence>
<comment type="caution">
    <text evidence="1">The sequence shown here is derived from an EMBL/GenBank/DDBJ whole genome shotgun (WGS) entry which is preliminary data.</text>
</comment>
<protein>
    <submittedName>
        <fullName evidence="1">Uncharacterized protein</fullName>
    </submittedName>
</protein>
<gene>
    <name evidence="1" type="ORF">PYW08_013138</name>
</gene>
<reference evidence="1" key="1">
    <citation type="submission" date="2023-03" db="EMBL/GenBank/DDBJ databases">
        <title>Chromosome-level genomes of two armyworms, Mythimna separata and Mythimna loreyi, provide insights into the biosynthesis and reception of sex pheromones.</title>
        <authorList>
            <person name="Zhao H."/>
        </authorList>
    </citation>
    <scope>NUCLEOTIDE SEQUENCE</scope>
    <source>
        <strain evidence="1">BeijingLab</strain>
    </source>
</reference>